<evidence type="ECO:0000259" key="9">
    <source>
        <dbReference type="PROSITE" id="PS50075"/>
    </source>
</evidence>
<dbReference type="InterPro" id="IPR050091">
    <property type="entry name" value="PKS_NRPS_Biosynth_Enz"/>
</dbReference>
<dbReference type="InterPro" id="IPR036736">
    <property type="entry name" value="ACP-like_sf"/>
</dbReference>
<dbReference type="InterPro" id="IPR049552">
    <property type="entry name" value="PKS_DH_N"/>
</dbReference>
<reference evidence="11 12" key="1">
    <citation type="submission" date="2018-02" db="EMBL/GenBank/DDBJ databases">
        <title>Draft genome sequencing of Burkholderia cepacia Y14-15.</title>
        <authorList>
            <person name="Zheng B.-X."/>
        </authorList>
    </citation>
    <scope>NUCLEOTIDE SEQUENCE [LARGE SCALE GENOMIC DNA]</scope>
    <source>
        <strain evidence="11 12">Y14-15</strain>
    </source>
</reference>
<dbReference type="GO" id="GO:0004312">
    <property type="term" value="F:fatty acid synthase activity"/>
    <property type="evidence" value="ECO:0007669"/>
    <property type="project" value="TreeGrafter"/>
</dbReference>
<keyword evidence="7" id="KW-0677">Repeat</keyword>
<evidence type="ECO:0000256" key="6">
    <source>
        <dbReference type="ARBA" id="ARBA00022679"/>
    </source>
</evidence>
<dbReference type="GO" id="GO:0006633">
    <property type="term" value="P:fatty acid biosynthetic process"/>
    <property type="evidence" value="ECO:0007669"/>
    <property type="project" value="InterPro"/>
</dbReference>
<dbReference type="GO" id="GO:0071770">
    <property type="term" value="P:DIM/DIP cell wall layer assembly"/>
    <property type="evidence" value="ECO:0007669"/>
    <property type="project" value="TreeGrafter"/>
</dbReference>
<dbReference type="PROSITE" id="PS50075">
    <property type="entry name" value="CARRIER"/>
    <property type="match status" value="1"/>
</dbReference>
<dbReference type="EMBL" id="PUIQ01000111">
    <property type="protein sequence ID" value="PQP07541.1"/>
    <property type="molecule type" value="Genomic_DNA"/>
</dbReference>
<accession>A0A2S8HYH6</accession>
<gene>
    <name evidence="11" type="ORF">C5615_37660</name>
</gene>
<evidence type="ECO:0000256" key="4">
    <source>
        <dbReference type="ARBA" id="ARBA00022490"/>
    </source>
</evidence>
<dbReference type="CDD" id="cd00833">
    <property type="entry name" value="PKS"/>
    <property type="match status" value="1"/>
</dbReference>
<name>A0A2S8HYH6_BURCE</name>
<evidence type="ECO:0000256" key="1">
    <source>
        <dbReference type="ARBA" id="ARBA00004496"/>
    </source>
</evidence>
<dbReference type="SUPFAM" id="SSF53901">
    <property type="entry name" value="Thiolase-like"/>
    <property type="match status" value="1"/>
</dbReference>
<dbReference type="SMART" id="SM01294">
    <property type="entry name" value="PKS_PP_betabranch"/>
    <property type="match status" value="1"/>
</dbReference>
<dbReference type="InterPro" id="IPR009081">
    <property type="entry name" value="PP-bd_ACP"/>
</dbReference>
<dbReference type="InterPro" id="IPR014031">
    <property type="entry name" value="Ketoacyl_synth_C"/>
</dbReference>
<dbReference type="PROSITE" id="PS00606">
    <property type="entry name" value="KS3_1"/>
    <property type="match status" value="1"/>
</dbReference>
<evidence type="ECO:0000256" key="8">
    <source>
        <dbReference type="SAM" id="MobiDB-lite"/>
    </source>
</evidence>
<evidence type="ECO:0000256" key="5">
    <source>
        <dbReference type="ARBA" id="ARBA00022553"/>
    </source>
</evidence>
<comment type="pathway">
    <text evidence="2">Antibiotic biosynthesis.</text>
</comment>
<dbReference type="InterPro" id="IPR029063">
    <property type="entry name" value="SAM-dependent_MTases_sf"/>
</dbReference>
<dbReference type="Gene3D" id="3.40.47.10">
    <property type="match status" value="1"/>
</dbReference>
<dbReference type="PANTHER" id="PTHR43775:SF37">
    <property type="entry name" value="SI:DKEY-61P9.11"/>
    <property type="match status" value="1"/>
</dbReference>
<dbReference type="SMART" id="SM00823">
    <property type="entry name" value="PKS_PP"/>
    <property type="match status" value="1"/>
</dbReference>
<dbReference type="Pfam" id="PF02801">
    <property type="entry name" value="Ketoacyl-synt_C"/>
    <property type="match status" value="1"/>
</dbReference>
<dbReference type="Gene3D" id="1.10.1240.100">
    <property type="match status" value="1"/>
</dbReference>
<evidence type="ECO:0000259" key="10">
    <source>
        <dbReference type="PROSITE" id="PS52004"/>
    </source>
</evidence>
<keyword evidence="3" id="KW-0596">Phosphopantetheine</keyword>
<evidence type="ECO:0000256" key="2">
    <source>
        <dbReference type="ARBA" id="ARBA00004792"/>
    </source>
</evidence>
<evidence type="ECO:0000256" key="7">
    <source>
        <dbReference type="ARBA" id="ARBA00022737"/>
    </source>
</evidence>
<dbReference type="SUPFAM" id="SSF47336">
    <property type="entry name" value="ACP-like"/>
    <property type="match status" value="1"/>
</dbReference>
<dbReference type="GO" id="GO:0031177">
    <property type="term" value="F:phosphopantetheine binding"/>
    <property type="evidence" value="ECO:0007669"/>
    <property type="project" value="InterPro"/>
</dbReference>
<dbReference type="Proteomes" id="UP000238206">
    <property type="component" value="Unassembled WGS sequence"/>
</dbReference>
<dbReference type="SMART" id="SM00825">
    <property type="entry name" value="PKS_KS"/>
    <property type="match status" value="1"/>
</dbReference>
<dbReference type="Pfam" id="PF00109">
    <property type="entry name" value="ketoacyl-synt"/>
    <property type="match status" value="1"/>
</dbReference>
<dbReference type="InterPro" id="IPR014030">
    <property type="entry name" value="Ketoacyl_synth_N"/>
</dbReference>
<dbReference type="InterPro" id="IPR020841">
    <property type="entry name" value="PKS_Beta-ketoAc_synthase_dom"/>
</dbReference>
<comment type="caution">
    <text evidence="11">The sequence shown here is derived from an EMBL/GenBank/DDBJ whole genome shotgun (WGS) entry which is preliminary data.</text>
</comment>
<dbReference type="InterPro" id="IPR016039">
    <property type="entry name" value="Thiolase-like"/>
</dbReference>
<dbReference type="Gene3D" id="3.40.50.150">
    <property type="entry name" value="Vaccinia Virus protein VP39"/>
    <property type="match status" value="1"/>
</dbReference>
<dbReference type="GO" id="GO:0005886">
    <property type="term" value="C:plasma membrane"/>
    <property type="evidence" value="ECO:0007669"/>
    <property type="project" value="TreeGrafter"/>
</dbReference>
<dbReference type="GO" id="GO:0005737">
    <property type="term" value="C:cytoplasm"/>
    <property type="evidence" value="ECO:0007669"/>
    <property type="project" value="UniProtKB-SubCell"/>
</dbReference>
<dbReference type="PANTHER" id="PTHR43775">
    <property type="entry name" value="FATTY ACID SYNTHASE"/>
    <property type="match status" value="1"/>
</dbReference>
<comment type="subcellular location">
    <subcellularLocation>
        <location evidence="1">Cytoplasm</location>
    </subcellularLocation>
</comment>
<dbReference type="Pfam" id="PF00550">
    <property type="entry name" value="PP-binding"/>
    <property type="match status" value="1"/>
</dbReference>
<dbReference type="InterPro" id="IPR020806">
    <property type="entry name" value="PKS_PP-bd"/>
</dbReference>
<keyword evidence="4" id="KW-0963">Cytoplasm</keyword>
<dbReference type="Gene3D" id="1.10.1200.10">
    <property type="entry name" value="ACP-like"/>
    <property type="match status" value="1"/>
</dbReference>
<proteinExistence type="predicted"/>
<dbReference type="PROSITE" id="PS52004">
    <property type="entry name" value="KS3_2"/>
    <property type="match status" value="1"/>
</dbReference>
<evidence type="ECO:0000256" key="3">
    <source>
        <dbReference type="ARBA" id="ARBA00022450"/>
    </source>
</evidence>
<feature type="region of interest" description="Disordered" evidence="8">
    <location>
        <begin position="104"/>
        <end position="124"/>
    </location>
</feature>
<sequence length="1128" mass="123394">SDIRRTVRHAKTLLKGQGLLLLNELVGTSVLAHLTFGLLEGWWLAEDGVLRMAGTPALAPERWRQVLEAEGFIGIEMPAEAAHGLGQQIVVAISDGVVRLVQEGTTPTGNHTLPPKQRPTPQPELSGLTTDNDTLAIQVERALTELVSVHLKIAREELDRDTPLSEFGFDSITLTSFSHTLNARYGLRLSPTVFFEAPTIATLAAYLVREHRTELAPEFEVIDVPRQFDKPVPPAGAMAIRRRARRAVSRTVPVQLAPQALEPIAVIGMSGCFPQAEDIDALWANLQAGRDCIGELPASRWGAGAMPTIRHAGVIDGVDEFDPLFFNISPREAQGMDPQQRLLMTYVYKVIEDAGYSVQSLSGSNTALLVGTSTSGYGQMLVQSGEGVTGSSAAGLVGSMGPNRMSYWLNWHGPSEPVDTACSSSLVAVHRAVTLLRSGQCEQAVVGGVNTLLSLEAHESLALAGMLSPNGRCRTFSAEANGYVRSEGVGMLMLKPLSLAERDGDHIYGLIVGSAQNHGGRANSLTAPNPVAQAQLVETAFRQAGVDPRTVGYIEAHGTGTALGDPIEVQGLKLAFRALAGEDVLPVGRIGLGTIKSNLGHLELAAGVAGLIKVLLQMRYGRLVKSLNSEPLNPQVELEGSPFYVVNENRTWESLRDPHGQILPRRAGVSSFGFGGVNAHVVLEEYIPSVLNDKQTLATTNGPMLVVLSARSEERLKAQVEQLVAYLDTHEVELTDLAYTLQVGREALAVRLALVVDTLERLRERLLAYARGEVGLVDTYQGEVSRDQGTLTVFRADEELQEAISKWIARGKVGKLAELWVQGLGVDWSQLYGESRPKRISLPTYPFAKERHWVPQIPPKTTMLRLHPLLDRNSSLLGLTRYTRTLNGDEPHLTRVSIGGQRLMHGLCYLEMARVAGELATERKVCGLKNLIWGKPAQITGKDKELNIVFFQDGREVLYQIYSNNDKMAPHHLGELIFDPNEGFWPDRLNMVRVRSLLQEQEVYHDNNELLARLHLTPKIGMGSLIDSGVMSEVWKFVTRYANQDKETSCFPNIISSIRYGEIPSRESLIRIWQREITPAPQTDSVTTVALYDIDGLPQLVLDGLVIAQLEALTPIYLGEGIPHEAVK</sequence>
<keyword evidence="5" id="KW-0597">Phosphoprotein</keyword>
<organism evidence="11 12">
    <name type="scientific">Burkholderia cepacia</name>
    <name type="common">Pseudomonas cepacia</name>
    <dbReference type="NCBI Taxonomy" id="292"/>
    <lineage>
        <taxon>Bacteria</taxon>
        <taxon>Pseudomonadati</taxon>
        <taxon>Pseudomonadota</taxon>
        <taxon>Betaproteobacteria</taxon>
        <taxon>Burkholderiales</taxon>
        <taxon>Burkholderiaceae</taxon>
        <taxon>Burkholderia</taxon>
        <taxon>Burkholderia cepacia complex</taxon>
    </lineage>
</organism>
<protein>
    <submittedName>
        <fullName evidence="11">Uncharacterized protein</fullName>
    </submittedName>
</protein>
<dbReference type="Pfam" id="PF21089">
    <property type="entry name" value="PKS_DH_N"/>
    <property type="match status" value="1"/>
</dbReference>
<evidence type="ECO:0000313" key="11">
    <source>
        <dbReference type="EMBL" id="PQP07541.1"/>
    </source>
</evidence>
<keyword evidence="6" id="KW-0808">Transferase</keyword>
<dbReference type="InterPro" id="IPR054514">
    <property type="entry name" value="RhiE-like_linker"/>
</dbReference>
<dbReference type="Gene3D" id="3.10.129.10">
    <property type="entry name" value="Hotdog Thioesterase"/>
    <property type="match status" value="1"/>
</dbReference>
<dbReference type="AlphaFoldDB" id="A0A2S8HYH6"/>
<dbReference type="InterPro" id="IPR018201">
    <property type="entry name" value="Ketoacyl_synth_AS"/>
</dbReference>
<dbReference type="GO" id="GO:0004315">
    <property type="term" value="F:3-oxoacyl-[acyl-carrier-protein] synthase activity"/>
    <property type="evidence" value="ECO:0007669"/>
    <property type="project" value="InterPro"/>
</dbReference>
<dbReference type="Pfam" id="PF22336">
    <property type="entry name" value="RhiE-like_linker"/>
    <property type="match status" value="1"/>
</dbReference>
<feature type="non-terminal residue" evidence="11">
    <location>
        <position position="1"/>
    </location>
</feature>
<evidence type="ECO:0000313" key="12">
    <source>
        <dbReference type="Proteomes" id="UP000238206"/>
    </source>
</evidence>
<feature type="domain" description="Carrier" evidence="9">
    <location>
        <begin position="134"/>
        <end position="211"/>
    </location>
</feature>
<feature type="domain" description="Ketosynthase family 3 (KS3)" evidence="10">
    <location>
        <begin position="261"/>
        <end position="685"/>
    </location>
</feature>